<feature type="region of interest" description="Disordered" evidence="4">
    <location>
        <begin position="1"/>
        <end position="32"/>
    </location>
</feature>
<dbReference type="SUPFAM" id="SSF117892">
    <property type="entry name" value="Band 7/SPFH domain"/>
    <property type="match status" value="1"/>
</dbReference>
<comment type="function">
    <text evidence="3">HflC and HflK could encode or regulate a protease.</text>
</comment>
<feature type="compositionally biased region" description="Basic and acidic residues" evidence="4">
    <location>
        <begin position="9"/>
        <end position="18"/>
    </location>
</feature>
<keyword evidence="7" id="KW-1185">Reference proteome</keyword>
<dbReference type="EMBL" id="BSPQ01000026">
    <property type="protein sequence ID" value="GLS92574.1"/>
    <property type="molecule type" value="Genomic_DNA"/>
</dbReference>
<dbReference type="InterPro" id="IPR036013">
    <property type="entry name" value="Band_7/SPFH_dom_sf"/>
</dbReference>
<evidence type="ECO:0000259" key="5">
    <source>
        <dbReference type="SMART" id="SM00244"/>
    </source>
</evidence>
<keyword evidence="3" id="KW-0812">Transmembrane</keyword>
<comment type="subcellular location">
    <subcellularLocation>
        <location evidence="1">Membrane</location>
        <topology evidence="1">Single-pass membrane protein</topology>
    </subcellularLocation>
</comment>
<dbReference type="PRINTS" id="PR00721">
    <property type="entry name" value="STOMATIN"/>
</dbReference>
<name>A0ABQ6E5Q5_9GAMM</name>
<dbReference type="PANTHER" id="PTHR42911:SF2">
    <property type="entry name" value="PROHIBITIN FAMILY PROTEIN"/>
    <property type="match status" value="1"/>
</dbReference>
<organism evidence="6 7">
    <name type="scientific">Psychromonas marina</name>
    <dbReference type="NCBI Taxonomy" id="88364"/>
    <lineage>
        <taxon>Bacteria</taxon>
        <taxon>Pseudomonadati</taxon>
        <taxon>Pseudomonadota</taxon>
        <taxon>Gammaproteobacteria</taxon>
        <taxon>Alteromonadales</taxon>
        <taxon>Psychromonadaceae</taxon>
        <taxon>Psychromonas</taxon>
    </lineage>
</organism>
<sequence>MAWMAWNEPGKDGKKDQDPWQNNGKKNEQGPPDLDVVFQKLSNLFGGLFGKKPSSGNGGSNKSGGGKFVVIAVAVLLFVVWFASGWYTIKESERGVVLRLGAYNSQVEPGLHWNPKFVDSIIPINVEAFRTMPTTGFMLTQDENIVTVALEVQYRIVAPEKYLFSVTDADNSLLQALDSSLRFVIGHSSMDDVLTTGREVVRQETWEMLEKIIEPYDLGIEVVDVNLQQTRPPEQVKEAFDDAIAAQEDEERFVREAEAYEREKEPIARGQVKRIEQQAQAYSEGIVLRSQGEVARFNKLLPEYKANPEITRQRIYIETMENVLNNSSKVLIDNKGGNNLTFLPLDKLMTKGAGTVQPAYTSEIETRSRADEKADQVEKDSAADRFSRSSRSSGRE</sequence>
<gene>
    <name evidence="6" type="primary">hflK</name>
    <name evidence="6" type="ORF">GCM10007916_36460</name>
</gene>
<dbReference type="InterPro" id="IPR001972">
    <property type="entry name" value="Stomatin_HflK_fam"/>
</dbReference>
<protein>
    <recommendedName>
        <fullName evidence="3">Protein HflK</fullName>
    </recommendedName>
</protein>
<feature type="region of interest" description="Disordered" evidence="4">
    <location>
        <begin position="357"/>
        <end position="396"/>
    </location>
</feature>
<comment type="caution">
    <text evidence="6">The sequence shown here is derived from an EMBL/GenBank/DDBJ whole genome shotgun (WGS) entry which is preliminary data.</text>
</comment>
<dbReference type="InterPro" id="IPR020980">
    <property type="entry name" value="Membrane_HflK_N"/>
</dbReference>
<evidence type="ECO:0000256" key="1">
    <source>
        <dbReference type="ARBA" id="ARBA00004167"/>
    </source>
</evidence>
<keyword evidence="6" id="KW-0645">Protease</keyword>
<keyword evidence="6" id="KW-0378">Hydrolase</keyword>
<dbReference type="GO" id="GO:0006508">
    <property type="term" value="P:proteolysis"/>
    <property type="evidence" value="ECO:0007669"/>
    <property type="project" value="UniProtKB-KW"/>
</dbReference>
<dbReference type="PANTHER" id="PTHR42911">
    <property type="entry name" value="MODULATOR OF FTSH PROTEASE HFLC"/>
    <property type="match status" value="1"/>
</dbReference>
<evidence type="ECO:0000256" key="3">
    <source>
        <dbReference type="RuleBase" id="RU364113"/>
    </source>
</evidence>
<dbReference type="Proteomes" id="UP001157353">
    <property type="component" value="Unassembled WGS sequence"/>
</dbReference>
<dbReference type="Gene3D" id="3.30.479.30">
    <property type="entry name" value="Band 7 domain"/>
    <property type="match status" value="1"/>
</dbReference>
<comment type="subunit">
    <text evidence="3">HflC and HflK may interact to form a multimeric complex.</text>
</comment>
<keyword evidence="3" id="KW-1133">Transmembrane helix</keyword>
<dbReference type="SMART" id="SM00244">
    <property type="entry name" value="PHB"/>
    <property type="match status" value="1"/>
</dbReference>
<evidence type="ECO:0000256" key="2">
    <source>
        <dbReference type="ARBA" id="ARBA00006971"/>
    </source>
</evidence>
<evidence type="ECO:0000313" key="7">
    <source>
        <dbReference type="Proteomes" id="UP001157353"/>
    </source>
</evidence>
<dbReference type="GO" id="GO:0008233">
    <property type="term" value="F:peptidase activity"/>
    <property type="evidence" value="ECO:0007669"/>
    <property type="project" value="UniProtKB-KW"/>
</dbReference>
<feature type="domain" description="Band 7" evidence="5">
    <location>
        <begin position="84"/>
        <end position="244"/>
    </location>
</feature>
<dbReference type="CDD" id="cd03404">
    <property type="entry name" value="SPFH_HflK"/>
    <property type="match status" value="1"/>
</dbReference>
<evidence type="ECO:0000256" key="4">
    <source>
        <dbReference type="SAM" id="MobiDB-lite"/>
    </source>
</evidence>
<reference evidence="7" key="1">
    <citation type="journal article" date="2019" name="Int. J. Syst. Evol. Microbiol.">
        <title>The Global Catalogue of Microorganisms (GCM) 10K type strain sequencing project: providing services to taxonomists for standard genome sequencing and annotation.</title>
        <authorList>
            <consortium name="The Broad Institute Genomics Platform"/>
            <consortium name="The Broad Institute Genome Sequencing Center for Infectious Disease"/>
            <person name="Wu L."/>
            <person name="Ma J."/>
        </authorList>
    </citation>
    <scope>NUCLEOTIDE SEQUENCE [LARGE SCALE GENOMIC DNA]</scope>
    <source>
        <strain evidence="7">NBRC 103166</strain>
    </source>
</reference>
<proteinExistence type="inferred from homology"/>
<feature type="compositionally biased region" description="Basic and acidic residues" evidence="4">
    <location>
        <begin position="364"/>
        <end position="396"/>
    </location>
</feature>
<accession>A0ABQ6E5Q5</accession>
<comment type="similarity">
    <text evidence="2 3">Belongs to the band 7/mec-2 family. HflK subfamily.</text>
</comment>
<dbReference type="Pfam" id="PF01145">
    <property type="entry name" value="Band_7"/>
    <property type="match status" value="1"/>
</dbReference>
<feature type="transmembrane region" description="Helical" evidence="3">
    <location>
        <begin position="68"/>
        <end position="89"/>
    </location>
</feature>
<dbReference type="InterPro" id="IPR010201">
    <property type="entry name" value="HflK"/>
</dbReference>
<evidence type="ECO:0000313" key="6">
    <source>
        <dbReference type="EMBL" id="GLS92574.1"/>
    </source>
</evidence>
<keyword evidence="3" id="KW-0472">Membrane</keyword>
<dbReference type="NCBIfam" id="TIGR01933">
    <property type="entry name" value="hflK"/>
    <property type="match status" value="1"/>
</dbReference>
<dbReference type="InterPro" id="IPR001107">
    <property type="entry name" value="Band_7"/>
</dbReference>
<dbReference type="Pfam" id="PF12221">
    <property type="entry name" value="HflK_N"/>
    <property type="match status" value="1"/>
</dbReference>